<feature type="transmembrane region" description="Helical" evidence="3">
    <location>
        <begin position="267"/>
        <end position="284"/>
    </location>
</feature>
<dbReference type="AlphaFoldDB" id="A0A813IWX5"/>
<protein>
    <recommendedName>
        <fullName evidence="4">Small nuclear ribonucleoprotein Prp3 C-terminal domain-containing protein</fullName>
    </recommendedName>
</protein>
<evidence type="ECO:0000256" key="1">
    <source>
        <dbReference type="SAM" id="Coils"/>
    </source>
</evidence>
<feature type="transmembrane region" description="Helical" evidence="3">
    <location>
        <begin position="296"/>
        <end position="321"/>
    </location>
</feature>
<proteinExistence type="predicted"/>
<dbReference type="Proteomes" id="UP000626109">
    <property type="component" value="Unassembled WGS sequence"/>
</dbReference>
<organism evidence="5 6">
    <name type="scientific">Polarella glacialis</name>
    <name type="common">Dinoflagellate</name>
    <dbReference type="NCBI Taxonomy" id="89957"/>
    <lineage>
        <taxon>Eukaryota</taxon>
        <taxon>Sar</taxon>
        <taxon>Alveolata</taxon>
        <taxon>Dinophyceae</taxon>
        <taxon>Suessiales</taxon>
        <taxon>Suessiaceae</taxon>
        <taxon>Polarella</taxon>
    </lineage>
</organism>
<gene>
    <name evidence="5" type="ORF">PGLA2088_LOCUS12398</name>
</gene>
<feature type="region of interest" description="Disordered" evidence="2">
    <location>
        <begin position="245"/>
        <end position="264"/>
    </location>
</feature>
<feature type="domain" description="Small nuclear ribonucleoprotein Prp3 C-terminal" evidence="4">
    <location>
        <begin position="88"/>
        <end position="148"/>
    </location>
</feature>
<accession>A0A813IWX5</accession>
<name>A0A813IWX5_POLGL</name>
<keyword evidence="3" id="KW-0472">Membrane</keyword>
<evidence type="ECO:0000259" key="4">
    <source>
        <dbReference type="Pfam" id="PF06544"/>
    </source>
</evidence>
<evidence type="ECO:0000313" key="5">
    <source>
        <dbReference type="EMBL" id="CAE8656833.1"/>
    </source>
</evidence>
<dbReference type="EMBL" id="CAJNNW010014611">
    <property type="protein sequence ID" value="CAE8656833.1"/>
    <property type="molecule type" value="Genomic_DNA"/>
</dbReference>
<feature type="region of interest" description="Disordered" evidence="2">
    <location>
        <begin position="1"/>
        <end position="45"/>
    </location>
</feature>
<evidence type="ECO:0000256" key="3">
    <source>
        <dbReference type="SAM" id="Phobius"/>
    </source>
</evidence>
<feature type="coiled-coil region" evidence="1">
    <location>
        <begin position="483"/>
        <end position="538"/>
    </location>
</feature>
<keyword evidence="3" id="KW-0812">Transmembrane</keyword>
<dbReference type="InterPro" id="IPR010541">
    <property type="entry name" value="Prp3_C"/>
</dbReference>
<dbReference type="PANTHER" id="PTHR15955:SF8">
    <property type="entry name" value="RWD DOMAIN-CONTAINING PROTEIN 2B-RELATED"/>
    <property type="match status" value="1"/>
</dbReference>
<keyword evidence="3" id="KW-1133">Transmembrane helix</keyword>
<evidence type="ECO:0000256" key="2">
    <source>
        <dbReference type="SAM" id="MobiDB-lite"/>
    </source>
</evidence>
<dbReference type="Pfam" id="PF06544">
    <property type="entry name" value="Prp3_C"/>
    <property type="match status" value="1"/>
</dbReference>
<dbReference type="PANTHER" id="PTHR15955">
    <property type="entry name" value="RWD DOMAIN CONTAINING PROTEIN 2"/>
    <property type="match status" value="1"/>
</dbReference>
<evidence type="ECO:0000313" key="6">
    <source>
        <dbReference type="Proteomes" id="UP000626109"/>
    </source>
</evidence>
<reference evidence="5" key="1">
    <citation type="submission" date="2021-02" db="EMBL/GenBank/DDBJ databases">
        <authorList>
            <person name="Dougan E. K."/>
            <person name="Rhodes N."/>
            <person name="Thang M."/>
            <person name="Chan C."/>
        </authorList>
    </citation>
    <scope>NUCLEOTIDE SEQUENCE</scope>
</reference>
<feature type="compositionally biased region" description="Basic and acidic residues" evidence="2">
    <location>
        <begin position="1"/>
        <end position="10"/>
    </location>
</feature>
<comment type="caution">
    <text evidence="5">The sequence shown here is derived from an EMBL/GenBank/DDBJ whole genome shotgun (WGS) entry which is preliminary data.</text>
</comment>
<dbReference type="InterPro" id="IPR059181">
    <property type="entry name" value="RWDD2A-B_C"/>
</dbReference>
<dbReference type="InterPro" id="IPR017359">
    <property type="entry name" value="Phi-like"/>
</dbReference>
<keyword evidence="1" id="KW-0175">Coiled coil</keyword>
<sequence length="831" mass="91272">MSDELVRDVADSLAVASAAEEPGLRSEEDAEERQPLPSTKSELIPVEDEHCEELQQMMLQRGRWALQGSAYSSEQRGPKESQLGRRAMYSHHIINSGKRQAIKEWAAQLRLGGLAKIGWPGVIIVEGHEADVRRYVEALSHLKWKQFVVRGEQIDDVDCDNSVESLRQLPVGVEEFADDDMSGFAARCRECGLDELFRMALKIPAIPTTVVTAASVGMREEWTSGLQDITAALVACNASTSDLPPPRLKRCSPHPSLESTPPLQGEVSGHGAALMIFALVVVFVRTTACKNMAFALLPFALACCELVQLLGFPCGFFAALVGTMPCWLQRLANGSTGFRNLVSTKSVGAEPSAHKAQQPCQLPLLPFGRVYGSFRSNLVDFMNSGWELLGQLIEELQAQEQLRDLQWAWTPNPVVRTLPTRLHLGKEVYLLHQVDRTLAEQHGLEQSSSEVHERERSPDVVLKEASEHAAGLARLLRCRTEQVHLLEQENEQLQSSLAAADRARAAADGEAALARQMEVGAEQKLKDAETRLAELVQDRLPDDSEPLGTGTADREVSPRLRGYLLGSSAGEGVAPELSAVAFRAEQRLRSIWHDLGHDSSAQHRKLESLSEAVLRSCAAEISCSESAKEELQGSYNQLQTLATNRFSVDVAANSSLHARKTTLATAAKQHLQRARQELRLSLAELLSLPEGEEVAQISPSQLATIAGESAEALPGRVDVELVLKPRDLDILGISNSKGDASADSWLQQPTEEGFRALAERQAEVKRLLLLVGHELPPLDRELEAHSRALGSAEQARWKEFRVSRGRGLPALAASRRELRRLQHTARLRAAE</sequence>
<feature type="non-terminal residue" evidence="5">
    <location>
        <position position="1"/>
    </location>
</feature>
<dbReference type="CDD" id="cd24163">
    <property type="entry name" value="RWDD2_C"/>
    <property type="match status" value="1"/>
</dbReference>
<feature type="compositionally biased region" description="Low complexity" evidence="2">
    <location>
        <begin position="11"/>
        <end position="21"/>
    </location>
</feature>